<evidence type="ECO:0000256" key="4">
    <source>
        <dbReference type="ARBA" id="ARBA00029903"/>
    </source>
</evidence>
<evidence type="ECO:0000259" key="10">
    <source>
        <dbReference type="SMART" id="SM00085"/>
    </source>
</evidence>
<feature type="disulfide bond" evidence="7">
    <location>
        <begin position="76"/>
        <end position="130"/>
    </location>
</feature>
<feature type="disulfide bond" evidence="7">
    <location>
        <begin position="60"/>
        <end position="77"/>
    </location>
</feature>
<feature type="signal peptide" evidence="9">
    <location>
        <begin position="1"/>
        <end position="18"/>
    </location>
</feature>
<feature type="active site" evidence="5">
    <location>
        <position position="124"/>
    </location>
</feature>
<dbReference type="AlphaFoldDB" id="A0AAD8B4L0"/>
<evidence type="ECO:0000256" key="9">
    <source>
        <dbReference type="SAM" id="SignalP"/>
    </source>
</evidence>
<dbReference type="PANTHER" id="PTHR11716:SF100">
    <property type="entry name" value="PHOSPHOLIPASE A2"/>
    <property type="match status" value="1"/>
</dbReference>
<sequence length="149" mass="16858">MWTSQMIVLFVLAGSSLSSSLNTGVDTPSRNKRNSLQLCDIIQRNTRRNCLSYSFYGCFCGIRSWGSSPLDSSDSCCRQHDNCFSSIGRSGLPFLTYSYHCSGNSCQCTDSNRNSAQYRSCQCDVQLGQCLRNANYNILHNLYPRRRCR</sequence>
<feature type="disulfide bond" evidence="7">
    <location>
        <begin position="83"/>
        <end position="123"/>
    </location>
</feature>
<keyword evidence="6" id="KW-0479">Metal-binding</keyword>
<dbReference type="PANTHER" id="PTHR11716">
    <property type="entry name" value="PHOSPHOLIPASE A2 FAMILY MEMBER"/>
    <property type="match status" value="1"/>
</dbReference>
<dbReference type="SMART" id="SM00085">
    <property type="entry name" value="PA2c"/>
    <property type="match status" value="1"/>
</dbReference>
<organism evidence="11 12">
    <name type="scientific">Biomphalaria pfeifferi</name>
    <name type="common">Bloodfluke planorb</name>
    <name type="synonym">Freshwater snail</name>
    <dbReference type="NCBI Taxonomy" id="112525"/>
    <lineage>
        <taxon>Eukaryota</taxon>
        <taxon>Metazoa</taxon>
        <taxon>Spiralia</taxon>
        <taxon>Lophotrochozoa</taxon>
        <taxon>Mollusca</taxon>
        <taxon>Gastropoda</taxon>
        <taxon>Heterobranchia</taxon>
        <taxon>Euthyneura</taxon>
        <taxon>Panpulmonata</taxon>
        <taxon>Hygrophila</taxon>
        <taxon>Lymnaeoidea</taxon>
        <taxon>Planorbidae</taxon>
        <taxon>Biomphalaria</taxon>
    </lineage>
</organism>
<dbReference type="GO" id="GO:0047498">
    <property type="term" value="F:calcium-dependent phospholipase A2 activity"/>
    <property type="evidence" value="ECO:0007669"/>
    <property type="project" value="TreeGrafter"/>
</dbReference>
<dbReference type="GO" id="GO:0006644">
    <property type="term" value="P:phospholipid metabolic process"/>
    <property type="evidence" value="ECO:0007669"/>
    <property type="project" value="InterPro"/>
</dbReference>
<feature type="binding site" evidence="6">
    <location>
        <position position="81"/>
    </location>
    <ligand>
        <name>Ca(2+)</name>
        <dbReference type="ChEBI" id="CHEBI:29108"/>
    </ligand>
</feature>
<keyword evidence="9" id="KW-0732">Signal</keyword>
<comment type="caution">
    <text evidence="11">The sequence shown here is derived from an EMBL/GenBank/DDBJ whole genome shotgun (WGS) entry which is preliminary data.</text>
</comment>
<comment type="subcellular location">
    <subcellularLocation>
        <location evidence="1">Secreted</location>
    </subcellularLocation>
</comment>
<evidence type="ECO:0000256" key="2">
    <source>
        <dbReference type="ARBA" id="ARBA00022525"/>
    </source>
</evidence>
<dbReference type="SUPFAM" id="SSF48619">
    <property type="entry name" value="Phospholipase A2, PLA2"/>
    <property type="match status" value="1"/>
</dbReference>
<evidence type="ECO:0000313" key="11">
    <source>
        <dbReference type="EMBL" id="KAK0047896.1"/>
    </source>
</evidence>
<evidence type="ECO:0000256" key="6">
    <source>
        <dbReference type="PIRSR" id="PIRSR601211-2"/>
    </source>
</evidence>
<dbReference type="GO" id="GO:0005509">
    <property type="term" value="F:calcium ion binding"/>
    <property type="evidence" value="ECO:0007669"/>
    <property type="project" value="InterPro"/>
</dbReference>
<dbReference type="PROSITE" id="PS00118">
    <property type="entry name" value="PA2_HIS"/>
    <property type="match status" value="1"/>
</dbReference>
<reference evidence="11" key="2">
    <citation type="submission" date="2023-04" db="EMBL/GenBank/DDBJ databases">
        <authorList>
            <person name="Bu L."/>
            <person name="Lu L."/>
            <person name="Laidemitt M.R."/>
            <person name="Zhang S.M."/>
            <person name="Mutuku M."/>
            <person name="Mkoji G."/>
            <person name="Steinauer M."/>
            <person name="Loker E.S."/>
        </authorList>
    </citation>
    <scope>NUCLEOTIDE SEQUENCE</scope>
    <source>
        <strain evidence="11">KasaAsao</strain>
        <tissue evidence="11">Whole Snail</tissue>
    </source>
</reference>
<dbReference type="GO" id="GO:0016042">
    <property type="term" value="P:lipid catabolic process"/>
    <property type="evidence" value="ECO:0007669"/>
    <property type="project" value="InterPro"/>
</dbReference>
<evidence type="ECO:0000256" key="1">
    <source>
        <dbReference type="ARBA" id="ARBA00004613"/>
    </source>
</evidence>
<dbReference type="GO" id="GO:0005543">
    <property type="term" value="F:phospholipid binding"/>
    <property type="evidence" value="ECO:0007669"/>
    <property type="project" value="TreeGrafter"/>
</dbReference>
<keyword evidence="12" id="KW-1185">Reference proteome</keyword>
<dbReference type="InterPro" id="IPR036444">
    <property type="entry name" value="PLipase_A2_dom_sf"/>
</dbReference>
<dbReference type="InterPro" id="IPR016090">
    <property type="entry name" value="PLA2-like_dom"/>
</dbReference>
<feature type="domain" description="Phospholipase A2-like central" evidence="10">
    <location>
        <begin position="34"/>
        <end position="149"/>
    </location>
</feature>
<protein>
    <recommendedName>
        <fullName evidence="4">Phosphatidylcholine 2-acylhydrolase</fullName>
    </recommendedName>
</protein>
<evidence type="ECO:0000256" key="5">
    <source>
        <dbReference type="PIRSR" id="PIRSR601211-1"/>
    </source>
</evidence>
<feature type="chain" id="PRO_5042292950" description="Phosphatidylcholine 2-acylhydrolase" evidence="9">
    <location>
        <begin position="19"/>
        <end position="149"/>
    </location>
</feature>
<dbReference type="GO" id="GO:0005576">
    <property type="term" value="C:extracellular region"/>
    <property type="evidence" value="ECO:0007669"/>
    <property type="project" value="UniProtKB-SubCell"/>
</dbReference>
<feature type="disulfide bond" evidence="7">
    <location>
        <begin position="108"/>
        <end position="121"/>
    </location>
</feature>
<dbReference type="Proteomes" id="UP001233172">
    <property type="component" value="Unassembled WGS sequence"/>
</dbReference>
<dbReference type="GO" id="GO:0050482">
    <property type="term" value="P:arachidonate secretion"/>
    <property type="evidence" value="ECO:0007669"/>
    <property type="project" value="InterPro"/>
</dbReference>
<dbReference type="InterPro" id="IPR033113">
    <property type="entry name" value="PLA2_histidine"/>
</dbReference>
<keyword evidence="2" id="KW-0964">Secreted</keyword>
<keyword evidence="6" id="KW-0106">Calcium</keyword>
<feature type="binding site" evidence="6">
    <location>
        <position position="61"/>
    </location>
    <ligand>
        <name>Ca(2+)</name>
        <dbReference type="ChEBI" id="CHEBI:29108"/>
    </ligand>
</feature>
<name>A0AAD8B4L0_BIOPF</name>
<reference evidence="11" key="1">
    <citation type="journal article" date="2023" name="PLoS Negl. Trop. Dis.">
        <title>A genome sequence for Biomphalaria pfeifferi, the major vector snail for the human-infecting parasite Schistosoma mansoni.</title>
        <authorList>
            <person name="Bu L."/>
            <person name="Lu L."/>
            <person name="Laidemitt M.R."/>
            <person name="Zhang S.M."/>
            <person name="Mutuku M."/>
            <person name="Mkoji G."/>
            <person name="Steinauer M."/>
            <person name="Loker E.S."/>
        </authorList>
    </citation>
    <scope>NUCLEOTIDE SEQUENCE</scope>
    <source>
        <strain evidence="11">KasaAsao</strain>
    </source>
</reference>
<evidence type="ECO:0000256" key="7">
    <source>
        <dbReference type="PIRSR" id="PIRSR601211-3"/>
    </source>
</evidence>
<feature type="active site" evidence="5">
    <location>
        <position position="80"/>
    </location>
</feature>
<evidence type="ECO:0000313" key="12">
    <source>
        <dbReference type="Proteomes" id="UP001233172"/>
    </source>
</evidence>
<feature type="binding site" evidence="6">
    <location>
        <position position="59"/>
    </location>
    <ligand>
        <name>Ca(2+)</name>
        <dbReference type="ChEBI" id="CHEBI:29108"/>
    </ligand>
</feature>
<comment type="similarity">
    <text evidence="8">Belongs to the phospholipase A2 family.</text>
</comment>
<dbReference type="InterPro" id="IPR001211">
    <property type="entry name" value="PLA2"/>
</dbReference>
<accession>A0AAD8B4L0</accession>
<proteinExistence type="inferred from homology"/>
<evidence type="ECO:0000256" key="3">
    <source>
        <dbReference type="ARBA" id="ARBA00023157"/>
    </source>
</evidence>
<evidence type="ECO:0000256" key="8">
    <source>
        <dbReference type="RuleBase" id="RU003654"/>
    </source>
</evidence>
<dbReference type="Gene3D" id="1.20.90.10">
    <property type="entry name" value="Phospholipase A2 domain"/>
    <property type="match status" value="1"/>
</dbReference>
<comment type="cofactor">
    <cofactor evidence="6">
        <name>Ca(2+)</name>
        <dbReference type="ChEBI" id="CHEBI:29108"/>
    </cofactor>
    <text evidence="6">Binds 1 Ca(2+) ion per subunit.</text>
</comment>
<dbReference type="CDD" id="cd00125">
    <property type="entry name" value="PLA2c"/>
    <property type="match status" value="1"/>
</dbReference>
<gene>
    <name evidence="11" type="ORF">Bpfe_022695</name>
</gene>
<keyword evidence="3 7" id="KW-1015">Disulfide bond</keyword>
<dbReference type="EMBL" id="JASAOG010000144">
    <property type="protein sequence ID" value="KAK0047896.1"/>
    <property type="molecule type" value="Genomic_DNA"/>
</dbReference>
<dbReference type="Pfam" id="PF00068">
    <property type="entry name" value="Phospholip_A2_1"/>
    <property type="match status" value="1"/>
</dbReference>